<name>A0AAV6XI45_9LAMI</name>
<sequence length="94" mass="10539">MSLNAKVKSRSAETDGHKEESFSSSQFSADGLSSSPPFAVALRRRRIVRQPQSQAMPTFLLLKQGKEVERVIGDKKDELQEKILKHREAPKFAA</sequence>
<protein>
    <submittedName>
        <fullName evidence="2">Uncharacterized protein</fullName>
    </submittedName>
</protein>
<proteinExistence type="predicted"/>
<organism evidence="2 3">
    <name type="scientific">Buddleja alternifolia</name>
    <dbReference type="NCBI Taxonomy" id="168488"/>
    <lineage>
        <taxon>Eukaryota</taxon>
        <taxon>Viridiplantae</taxon>
        <taxon>Streptophyta</taxon>
        <taxon>Embryophyta</taxon>
        <taxon>Tracheophyta</taxon>
        <taxon>Spermatophyta</taxon>
        <taxon>Magnoliopsida</taxon>
        <taxon>eudicotyledons</taxon>
        <taxon>Gunneridae</taxon>
        <taxon>Pentapetalae</taxon>
        <taxon>asterids</taxon>
        <taxon>lamiids</taxon>
        <taxon>Lamiales</taxon>
        <taxon>Scrophulariaceae</taxon>
        <taxon>Buddlejeae</taxon>
        <taxon>Buddleja</taxon>
    </lineage>
</organism>
<evidence type="ECO:0000313" key="2">
    <source>
        <dbReference type="EMBL" id="KAG8379697.1"/>
    </source>
</evidence>
<dbReference type="EMBL" id="WHWC01000007">
    <property type="protein sequence ID" value="KAG8379697.1"/>
    <property type="molecule type" value="Genomic_DNA"/>
</dbReference>
<dbReference type="Proteomes" id="UP000826271">
    <property type="component" value="Unassembled WGS sequence"/>
</dbReference>
<comment type="caution">
    <text evidence="2">The sequence shown here is derived from an EMBL/GenBank/DDBJ whole genome shotgun (WGS) entry which is preliminary data.</text>
</comment>
<dbReference type="SUPFAM" id="SSF52833">
    <property type="entry name" value="Thioredoxin-like"/>
    <property type="match status" value="1"/>
</dbReference>
<accession>A0AAV6XI45</accession>
<keyword evidence="3" id="KW-1185">Reference proteome</keyword>
<dbReference type="InterPro" id="IPR036249">
    <property type="entry name" value="Thioredoxin-like_sf"/>
</dbReference>
<dbReference type="AlphaFoldDB" id="A0AAV6XI45"/>
<evidence type="ECO:0000256" key="1">
    <source>
        <dbReference type="SAM" id="MobiDB-lite"/>
    </source>
</evidence>
<dbReference type="CDD" id="cd02947">
    <property type="entry name" value="TRX_family"/>
    <property type="match status" value="1"/>
</dbReference>
<feature type="region of interest" description="Disordered" evidence="1">
    <location>
        <begin position="1"/>
        <end position="34"/>
    </location>
</feature>
<feature type="compositionally biased region" description="Basic and acidic residues" evidence="1">
    <location>
        <begin position="10"/>
        <end position="21"/>
    </location>
</feature>
<feature type="compositionally biased region" description="Polar residues" evidence="1">
    <location>
        <begin position="22"/>
        <end position="34"/>
    </location>
</feature>
<gene>
    <name evidence="2" type="ORF">BUALT_Bualt07G0115900</name>
</gene>
<reference evidence="2" key="1">
    <citation type="submission" date="2019-10" db="EMBL/GenBank/DDBJ databases">
        <authorList>
            <person name="Zhang R."/>
            <person name="Pan Y."/>
            <person name="Wang J."/>
            <person name="Ma R."/>
            <person name="Yu S."/>
        </authorList>
    </citation>
    <scope>NUCLEOTIDE SEQUENCE</scope>
    <source>
        <strain evidence="2">LA-IB0</strain>
        <tissue evidence="2">Leaf</tissue>
    </source>
</reference>
<evidence type="ECO:0000313" key="3">
    <source>
        <dbReference type="Proteomes" id="UP000826271"/>
    </source>
</evidence>
<dbReference type="Gene3D" id="3.40.30.10">
    <property type="entry name" value="Glutaredoxin"/>
    <property type="match status" value="1"/>
</dbReference>